<evidence type="ECO:0000313" key="5">
    <source>
        <dbReference type="Proteomes" id="UP000187209"/>
    </source>
</evidence>
<dbReference type="Proteomes" id="UP000187209">
    <property type="component" value="Unassembled WGS sequence"/>
</dbReference>
<gene>
    <name evidence="4" type="ORF">SteCoe_10897</name>
</gene>
<feature type="repeat" description="ANK" evidence="3">
    <location>
        <begin position="69"/>
        <end position="101"/>
    </location>
</feature>
<dbReference type="AlphaFoldDB" id="A0A1R2CEL7"/>
<evidence type="ECO:0000256" key="1">
    <source>
        <dbReference type="ARBA" id="ARBA00022737"/>
    </source>
</evidence>
<keyword evidence="5" id="KW-1185">Reference proteome</keyword>
<dbReference type="Pfam" id="PF12796">
    <property type="entry name" value="Ank_2"/>
    <property type="match status" value="1"/>
</dbReference>
<dbReference type="InterPro" id="IPR036770">
    <property type="entry name" value="Ankyrin_rpt-contain_sf"/>
</dbReference>
<protein>
    <submittedName>
        <fullName evidence="4">Uncharacterized protein</fullName>
    </submittedName>
</protein>
<dbReference type="InterPro" id="IPR002110">
    <property type="entry name" value="Ankyrin_rpt"/>
</dbReference>
<dbReference type="PROSITE" id="PS50088">
    <property type="entry name" value="ANK_REPEAT"/>
    <property type="match status" value="2"/>
</dbReference>
<name>A0A1R2CEL7_9CILI</name>
<dbReference type="Gene3D" id="1.25.40.20">
    <property type="entry name" value="Ankyrin repeat-containing domain"/>
    <property type="match status" value="2"/>
</dbReference>
<comment type="caution">
    <text evidence="4">The sequence shown here is derived from an EMBL/GenBank/DDBJ whole genome shotgun (WGS) entry which is preliminary data.</text>
</comment>
<dbReference type="OrthoDB" id="290415at2759"/>
<keyword evidence="1" id="KW-0677">Repeat</keyword>
<evidence type="ECO:0000313" key="4">
    <source>
        <dbReference type="EMBL" id="OMJ87390.1"/>
    </source>
</evidence>
<proteinExistence type="predicted"/>
<sequence>MHKSIIRARSANRNVKIQIRTYENYLHEDMSFSTSKDVEFLSAVSLGLKHRVKKIIRTGRHNLQIRDRSGSNAVHIAAKKNDPELLKMICEKGVPASIRKRDGMFLTPFMIASKHGCKESLEYLHMEARVDIFTRDNEGQNAVHYAAIGGSLECFVYLVKNAKLPYKDCNTVNGNTVLHLAAKHGNLAVIKYCCEVLKLDPHQFNYQGMAPLRFAIENNYLHTVTYFVGVWSVNVFLPDDKGISPIAYAASYKHLFIIFSYLSDMVPAESLVEGDLLLTRSIHEPPLTPLKAAFKYNNSQAIELISKKTEKQRKINVHWISTHSNILGKLDKSIINNIINYT</sequence>
<feature type="repeat" description="ANK" evidence="3">
    <location>
        <begin position="173"/>
        <end position="192"/>
    </location>
</feature>
<reference evidence="4 5" key="1">
    <citation type="submission" date="2016-11" db="EMBL/GenBank/DDBJ databases">
        <title>The macronuclear genome of Stentor coeruleus: a giant cell with tiny introns.</title>
        <authorList>
            <person name="Slabodnick M."/>
            <person name="Ruby J.G."/>
            <person name="Reiff S.B."/>
            <person name="Swart E.C."/>
            <person name="Gosai S."/>
            <person name="Prabakaran S."/>
            <person name="Witkowska E."/>
            <person name="Larue G.E."/>
            <person name="Fisher S."/>
            <person name="Freeman R.M."/>
            <person name="Gunawardena J."/>
            <person name="Chu W."/>
            <person name="Stover N.A."/>
            <person name="Gregory B.D."/>
            <person name="Nowacki M."/>
            <person name="Derisi J."/>
            <person name="Roy S.W."/>
            <person name="Marshall W.F."/>
            <person name="Sood P."/>
        </authorList>
    </citation>
    <scope>NUCLEOTIDE SEQUENCE [LARGE SCALE GENOMIC DNA]</scope>
    <source>
        <strain evidence="4">WM001</strain>
    </source>
</reference>
<dbReference type="PANTHER" id="PTHR24173">
    <property type="entry name" value="ANKYRIN REPEAT CONTAINING"/>
    <property type="match status" value="1"/>
</dbReference>
<dbReference type="PANTHER" id="PTHR24173:SF74">
    <property type="entry name" value="ANKYRIN REPEAT DOMAIN-CONTAINING PROTEIN 16"/>
    <property type="match status" value="1"/>
</dbReference>
<keyword evidence="2 3" id="KW-0040">ANK repeat</keyword>
<evidence type="ECO:0000256" key="2">
    <source>
        <dbReference type="ARBA" id="ARBA00023043"/>
    </source>
</evidence>
<dbReference type="PROSITE" id="PS50297">
    <property type="entry name" value="ANK_REP_REGION"/>
    <property type="match status" value="1"/>
</dbReference>
<organism evidence="4 5">
    <name type="scientific">Stentor coeruleus</name>
    <dbReference type="NCBI Taxonomy" id="5963"/>
    <lineage>
        <taxon>Eukaryota</taxon>
        <taxon>Sar</taxon>
        <taxon>Alveolata</taxon>
        <taxon>Ciliophora</taxon>
        <taxon>Postciliodesmatophora</taxon>
        <taxon>Heterotrichea</taxon>
        <taxon>Heterotrichida</taxon>
        <taxon>Stentoridae</taxon>
        <taxon>Stentor</taxon>
    </lineage>
</organism>
<dbReference type="EMBL" id="MPUH01000178">
    <property type="protein sequence ID" value="OMJ87390.1"/>
    <property type="molecule type" value="Genomic_DNA"/>
</dbReference>
<dbReference type="SMART" id="SM00248">
    <property type="entry name" value="ANK"/>
    <property type="match status" value="4"/>
</dbReference>
<dbReference type="SUPFAM" id="SSF48403">
    <property type="entry name" value="Ankyrin repeat"/>
    <property type="match status" value="1"/>
</dbReference>
<accession>A0A1R2CEL7</accession>
<evidence type="ECO:0000256" key="3">
    <source>
        <dbReference type="PROSITE-ProRule" id="PRU00023"/>
    </source>
</evidence>